<reference evidence="2 3" key="1">
    <citation type="submission" date="2020-03" db="EMBL/GenBank/DDBJ databases">
        <title>Whole genome shotgun sequence of Phytohabitans suffuscus NBRC 105367.</title>
        <authorList>
            <person name="Komaki H."/>
            <person name="Tamura T."/>
        </authorList>
    </citation>
    <scope>NUCLEOTIDE SEQUENCE [LARGE SCALE GENOMIC DNA]</scope>
    <source>
        <strain evidence="2 3">NBRC 105367</strain>
    </source>
</reference>
<feature type="signal peptide" evidence="1">
    <location>
        <begin position="1"/>
        <end position="21"/>
    </location>
</feature>
<dbReference type="PROSITE" id="PS51257">
    <property type="entry name" value="PROKAR_LIPOPROTEIN"/>
    <property type="match status" value="1"/>
</dbReference>
<name>A0A6F8YBC9_9ACTN</name>
<organism evidence="2 3">
    <name type="scientific">Phytohabitans suffuscus</name>
    <dbReference type="NCBI Taxonomy" id="624315"/>
    <lineage>
        <taxon>Bacteria</taxon>
        <taxon>Bacillati</taxon>
        <taxon>Actinomycetota</taxon>
        <taxon>Actinomycetes</taxon>
        <taxon>Micromonosporales</taxon>
        <taxon>Micromonosporaceae</taxon>
    </lineage>
</organism>
<accession>A0A6F8YBC9</accession>
<dbReference type="KEGG" id="psuu:Psuf_007090"/>
<dbReference type="Proteomes" id="UP000503011">
    <property type="component" value="Chromosome"/>
</dbReference>
<proteinExistence type="predicted"/>
<keyword evidence="1" id="KW-0732">Signal</keyword>
<sequence>MLLKRLTIPFVAVALLVGACGAPEFEYVKNSEQQTYFKVPNEWAQVDQDALDAWAVEEEPDSAAAELRSQLMWTVAYDAAEDPDLAHIASTASTPQPVVWAKVERLVPTAAAAISLNELRDMWLPVTEDRRQFFEENGVELPYFELLHDEVLTPEKGLHGVRVVYNWRMPGRLHTFDMTALVNDDASVRYMLLVRCTASCYQERFDELQNIVTSFTVRS</sequence>
<protein>
    <recommendedName>
        <fullName evidence="4">Lipoprotein</fullName>
    </recommendedName>
</protein>
<evidence type="ECO:0000313" key="2">
    <source>
        <dbReference type="EMBL" id="BCB83396.1"/>
    </source>
</evidence>
<dbReference type="EMBL" id="AP022871">
    <property type="protein sequence ID" value="BCB83396.1"/>
    <property type="molecule type" value="Genomic_DNA"/>
</dbReference>
<gene>
    <name evidence="2" type="ORF">Psuf_007090</name>
</gene>
<evidence type="ECO:0000313" key="3">
    <source>
        <dbReference type="Proteomes" id="UP000503011"/>
    </source>
</evidence>
<reference evidence="2 3" key="2">
    <citation type="submission" date="2020-03" db="EMBL/GenBank/DDBJ databases">
        <authorList>
            <person name="Ichikawa N."/>
            <person name="Kimura A."/>
            <person name="Kitahashi Y."/>
            <person name="Uohara A."/>
        </authorList>
    </citation>
    <scope>NUCLEOTIDE SEQUENCE [LARGE SCALE GENOMIC DNA]</scope>
    <source>
        <strain evidence="2 3">NBRC 105367</strain>
    </source>
</reference>
<dbReference type="AlphaFoldDB" id="A0A6F8YBC9"/>
<evidence type="ECO:0008006" key="4">
    <source>
        <dbReference type="Google" id="ProtNLM"/>
    </source>
</evidence>
<dbReference type="RefSeq" id="WP_173153702.1">
    <property type="nucleotide sequence ID" value="NZ_AP022871.1"/>
</dbReference>
<keyword evidence="3" id="KW-1185">Reference proteome</keyword>
<feature type="chain" id="PRO_5026260490" description="Lipoprotein" evidence="1">
    <location>
        <begin position="22"/>
        <end position="219"/>
    </location>
</feature>
<evidence type="ECO:0000256" key="1">
    <source>
        <dbReference type="SAM" id="SignalP"/>
    </source>
</evidence>